<dbReference type="InterPro" id="IPR018247">
    <property type="entry name" value="EF_Hand_1_Ca_BS"/>
</dbReference>
<name>A0AAN8WNB4_HALRR</name>
<dbReference type="SUPFAM" id="SSF47473">
    <property type="entry name" value="EF-hand"/>
    <property type="match status" value="1"/>
</dbReference>
<dbReference type="InterPro" id="IPR002048">
    <property type="entry name" value="EF_hand_dom"/>
</dbReference>
<proteinExistence type="predicted"/>
<feature type="compositionally biased region" description="Basic residues" evidence="4">
    <location>
        <begin position="1"/>
        <end position="16"/>
    </location>
</feature>
<feature type="region of interest" description="Disordered" evidence="4">
    <location>
        <begin position="1"/>
        <end position="24"/>
    </location>
</feature>
<keyword evidence="3" id="KW-0106">Calcium</keyword>
<accession>A0AAN8WNB4</accession>
<keyword evidence="7" id="KW-1185">Reference proteome</keyword>
<keyword evidence="1" id="KW-0479">Metal-binding</keyword>
<dbReference type="InterPro" id="IPR011992">
    <property type="entry name" value="EF-hand-dom_pair"/>
</dbReference>
<dbReference type="FunFam" id="1.10.238.10:FF:000007">
    <property type="entry name" value="Putative myosin regulatory light chain sqh"/>
    <property type="match status" value="1"/>
</dbReference>
<keyword evidence="2" id="KW-0677">Repeat</keyword>
<evidence type="ECO:0000256" key="2">
    <source>
        <dbReference type="ARBA" id="ARBA00022737"/>
    </source>
</evidence>
<evidence type="ECO:0000259" key="5">
    <source>
        <dbReference type="PROSITE" id="PS50222"/>
    </source>
</evidence>
<evidence type="ECO:0000313" key="6">
    <source>
        <dbReference type="EMBL" id="KAK7026887.1"/>
    </source>
</evidence>
<comment type="caution">
    <text evidence="6">The sequence shown here is derived from an EMBL/GenBank/DDBJ whole genome shotgun (WGS) entry which is preliminary data.</text>
</comment>
<gene>
    <name evidence="6" type="primary">Mlc2_2</name>
    <name evidence="6" type="ORF">SK128_012650</name>
</gene>
<dbReference type="GO" id="GO:0005509">
    <property type="term" value="F:calcium ion binding"/>
    <property type="evidence" value="ECO:0007669"/>
    <property type="project" value="InterPro"/>
</dbReference>
<feature type="domain" description="EF-hand" evidence="5">
    <location>
        <begin position="135"/>
        <end position="170"/>
    </location>
</feature>
<dbReference type="GO" id="GO:0009791">
    <property type="term" value="P:post-embryonic development"/>
    <property type="evidence" value="ECO:0007669"/>
    <property type="project" value="UniProtKB-ARBA"/>
</dbReference>
<reference evidence="6 7" key="1">
    <citation type="submission" date="2023-11" db="EMBL/GenBank/DDBJ databases">
        <title>Halocaridina rubra genome assembly.</title>
        <authorList>
            <person name="Smith C."/>
        </authorList>
    </citation>
    <scope>NUCLEOTIDE SEQUENCE [LARGE SCALE GENOMIC DNA]</scope>
    <source>
        <strain evidence="6">EP-1</strain>
        <tissue evidence="6">Whole</tissue>
    </source>
</reference>
<dbReference type="PANTHER" id="PTHR23049">
    <property type="entry name" value="MYOSIN REGULATORY LIGHT CHAIN 2"/>
    <property type="match status" value="1"/>
</dbReference>
<dbReference type="PROSITE" id="PS50222">
    <property type="entry name" value="EF_HAND_2"/>
    <property type="match status" value="2"/>
</dbReference>
<dbReference type="Gene3D" id="1.10.238.10">
    <property type="entry name" value="EF-hand"/>
    <property type="match status" value="2"/>
</dbReference>
<sequence length="182" mass="19697">MSRKSGSRSSSKKSKKSGGGSNVFDMFTQRQVAEFKEGFQLMDRDKDGVIGKTDLRATFDEIGRIATDQELDDMLGDAPGPINFTMLLNMFAERQTGESDDDDVVAKAFLAFADESGLMDCDTFRHALMTWGDKFTPQEADDALDQMDIDDGGKIEVHSVIQMLTAGGSDDAAGGEATDEAA</sequence>
<organism evidence="6 7">
    <name type="scientific">Halocaridina rubra</name>
    <name type="common">Hawaiian red shrimp</name>
    <dbReference type="NCBI Taxonomy" id="373956"/>
    <lineage>
        <taxon>Eukaryota</taxon>
        <taxon>Metazoa</taxon>
        <taxon>Ecdysozoa</taxon>
        <taxon>Arthropoda</taxon>
        <taxon>Crustacea</taxon>
        <taxon>Multicrustacea</taxon>
        <taxon>Malacostraca</taxon>
        <taxon>Eumalacostraca</taxon>
        <taxon>Eucarida</taxon>
        <taxon>Decapoda</taxon>
        <taxon>Pleocyemata</taxon>
        <taxon>Caridea</taxon>
        <taxon>Atyoidea</taxon>
        <taxon>Atyidae</taxon>
        <taxon>Halocaridina</taxon>
    </lineage>
</organism>
<dbReference type="AlphaFoldDB" id="A0AAN8WNB4"/>
<feature type="domain" description="EF-hand" evidence="5">
    <location>
        <begin position="30"/>
        <end position="65"/>
    </location>
</feature>
<dbReference type="SMART" id="SM00054">
    <property type="entry name" value="EFh"/>
    <property type="match status" value="2"/>
</dbReference>
<evidence type="ECO:0000313" key="7">
    <source>
        <dbReference type="Proteomes" id="UP001381693"/>
    </source>
</evidence>
<evidence type="ECO:0000256" key="1">
    <source>
        <dbReference type="ARBA" id="ARBA00022723"/>
    </source>
</evidence>
<evidence type="ECO:0000256" key="4">
    <source>
        <dbReference type="SAM" id="MobiDB-lite"/>
    </source>
</evidence>
<evidence type="ECO:0000256" key="3">
    <source>
        <dbReference type="ARBA" id="ARBA00022837"/>
    </source>
</evidence>
<protein>
    <submittedName>
        <fullName evidence="6">EF-hand domain</fullName>
    </submittedName>
</protein>
<dbReference type="EMBL" id="JAXCGZ010022694">
    <property type="protein sequence ID" value="KAK7026887.1"/>
    <property type="molecule type" value="Genomic_DNA"/>
</dbReference>
<dbReference type="InterPro" id="IPR050403">
    <property type="entry name" value="Myosin_RLC"/>
</dbReference>
<dbReference type="Proteomes" id="UP001381693">
    <property type="component" value="Unassembled WGS sequence"/>
</dbReference>
<dbReference type="PROSITE" id="PS00018">
    <property type="entry name" value="EF_HAND_1"/>
    <property type="match status" value="1"/>
</dbReference>